<feature type="transmembrane region" description="Helical" evidence="2">
    <location>
        <begin position="181"/>
        <end position="206"/>
    </location>
</feature>
<dbReference type="Proteomes" id="UP001337655">
    <property type="component" value="Unassembled WGS sequence"/>
</dbReference>
<proteinExistence type="predicted"/>
<keyword evidence="2" id="KW-0472">Membrane</keyword>
<feature type="compositionally biased region" description="Polar residues" evidence="1">
    <location>
        <begin position="149"/>
        <end position="158"/>
    </location>
</feature>
<organism evidence="3 4">
    <name type="scientific">Saxophila tyrrhenica</name>
    <dbReference type="NCBI Taxonomy" id="1690608"/>
    <lineage>
        <taxon>Eukaryota</taxon>
        <taxon>Fungi</taxon>
        <taxon>Dikarya</taxon>
        <taxon>Ascomycota</taxon>
        <taxon>Pezizomycotina</taxon>
        <taxon>Dothideomycetes</taxon>
        <taxon>Dothideomycetidae</taxon>
        <taxon>Mycosphaerellales</taxon>
        <taxon>Extremaceae</taxon>
        <taxon>Saxophila</taxon>
    </lineage>
</organism>
<dbReference type="GeneID" id="89932496"/>
<accession>A0AAV9NUZ9</accession>
<evidence type="ECO:0000256" key="2">
    <source>
        <dbReference type="SAM" id="Phobius"/>
    </source>
</evidence>
<feature type="compositionally biased region" description="Low complexity" evidence="1">
    <location>
        <begin position="167"/>
        <end position="178"/>
    </location>
</feature>
<feature type="region of interest" description="Disordered" evidence="1">
    <location>
        <begin position="149"/>
        <end position="178"/>
    </location>
</feature>
<feature type="region of interest" description="Disordered" evidence="1">
    <location>
        <begin position="269"/>
        <end position="294"/>
    </location>
</feature>
<keyword evidence="4" id="KW-1185">Reference proteome</keyword>
<evidence type="ECO:0000256" key="1">
    <source>
        <dbReference type="SAM" id="MobiDB-lite"/>
    </source>
</evidence>
<keyword evidence="2" id="KW-0812">Transmembrane</keyword>
<feature type="compositionally biased region" description="Basic and acidic residues" evidence="1">
    <location>
        <begin position="283"/>
        <end position="294"/>
    </location>
</feature>
<evidence type="ECO:0000313" key="4">
    <source>
        <dbReference type="Proteomes" id="UP001337655"/>
    </source>
</evidence>
<name>A0AAV9NUZ9_9PEZI</name>
<feature type="region of interest" description="Disordered" evidence="1">
    <location>
        <begin position="1"/>
        <end position="20"/>
    </location>
</feature>
<comment type="caution">
    <text evidence="3">The sequence shown here is derived from an EMBL/GenBank/DDBJ whole genome shotgun (WGS) entry which is preliminary data.</text>
</comment>
<protein>
    <submittedName>
        <fullName evidence="3">Uncharacterized protein</fullName>
    </submittedName>
</protein>
<reference evidence="3 4" key="1">
    <citation type="submission" date="2023-08" db="EMBL/GenBank/DDBJ databases">
        <title>Black Yeasts Isolated from many extreme environments.</title>
        <authorList>
            <person name="Coleine C."/>
            <person name="Stajich J.E."/>
            <person name="Selbmann L."/>
        </authorList>
    </citation>
    <scope>NUCLEOTIDE SEQUENCE [LARGE SCALE GENOMIC DNA]</scope>
    <source>
        <strain evidence="3 4">CCFEE 5935</strain>
    </source>
</reference>
<sequence>MTLPTSNPHHPASTPIVTPTTHPHLLIRSGFGKICAFENGNPQLPLGCLPGYDCTHDGAASVSGCCATAAAAGKCMLETTPAEGAYLVYLRLNACTGERTDASSDEAEPYCTTAYFVDGYAMFTCGAGEGRAQVSAFYHMSSSSIGRQQQPYASSGVASEQPDAVDSDGGSTSKSSSSAPIGAIVGGVVGGAAVLLITISLVWFVLQKRRKDRSATAARSGSSGSPNSLDTADQVQHVVYEKQGLGYSEMAARPAEMFDGRARYAHEAPLVPADPTSVGRSELPAERDSRYELI</sequence>
<gene>
    <name evidence="3" type="ORF">LTR77_011177</name>
</gene>
<dbReference type="RefSeq" id="XP_064653437.1">
    <property type="nucleotide sequence ID" value="XM_064808388.1"/>
</dbReference>
<dbReference type="EMBL" id="JAVRRT010000034">
    <property type="protein sequence ID" value="KAK5162805.1"/>
    <property type="molecule type" value="Genomic_DNA"/>
</dbReference>
<dbReference type="AlphaFoldDB" id="A0AAV9NUZ9"/>
<evidence type="ECO:0000313" key="3">
    <source>
        <dbReference type="EMBL" id="KAK5162805.1"/>
    </source>
</evidence>
<keyword evidence="2" id="KW-1133">Transmembrane helix</keyword>